<sequence length="83" mass="9104">MQDLKQLLVEAGQELPAFLRDLAGDTEEASTGHGDDKGCAYCSGLGHRITNCPKLAGINTKVHCFTKFSYQVLSWPNFFLLVS</sequence>
<dbReference type="EMBL" id="UYRV01128181">
    <property type="protein sequence ID" value="VDN35984.1"/>
    <property type="molecule type" value="Genomic_DNA"/>
</dbReference>
<organism evidence="1 2">
    <name type="scientific">Cylicostephanus goldi</name>
    <name type="common">Nematode worm</name>
    <dbReference type="NCBI Taxonomy" id="71465"/>
    <lineage>
        <taxon>Eukaryota</taxon>
        <taxon>Metazoa</taxon>
        <taxon>Ecdysozoa</taxon>
        <taxon>Nematoda</taxon>
        <taxon>Chromadorea</taxon>
        <taxon>Rhabditida</taxon>
        <taxon>Rhabditina</taxon>
        <taxon>Rhabditomorpha</taxon>
        <taxon>Strongyloidea</taxon>
        <taxon>Strongylidae</taxon>
        <taxon>Cylicostephanus</taxon>
    </lineage>
</organism>
<dbReference type="GO" id="GO:0008270">
    <property type="term" value="F:zinc ion binding"/>
    <property type="evidence" value="ECO:0007669"/>
    <property type="project" value="InterPro"/>
</dbReference>
<keyword evidence="2" id="KW-1185">Reference proteome</keyword>
<dbReference type="SUPFAM" id="SSF57756">
    <property type="entry name" value="Retrovirus zinc finger-like domains"/>
    <property type="match status" value="1"/>
</dbReference>
<dbReference type="GO" id="GO:0003676">
    <property type="term" value="F:nucleic acid binding"/>
    <property type="evidence" value="ECO:0007669"/>
    <property type="project" value="InterPro"/>
</dbReference>
<dbReference type="InterPro" id="IPR036875">
    <property type="entry name" value="Znf_CCHC_sf"/>
</dbReference>
<dbReference type="Proteomes" id="UP000271889">
    <property type="component" value="Unassembled WGS sequence"/>
</dbReference>
<dbReference type="AlphaFoldDB" id="A0A3P7N153"/>
<proteinExistence type="predicted"/>
<name>A0A3P7N153_CYLGO</name>
<accession>A0A3P7N153</accession>
<dbReference type="OrthoDB" id="196131at2759"/>
<evidence type="ECO:0000313" key="2">
    <source>
        <dbReference type="Proteomes" id="UP000271889"/>
    </source>
</evidence>
<reference evidence="1 2" key="1">
    <citation type="submission" date="2018-11" db="EMBL/GenBank/DDBJ databases">
        <authorList>
            <consortium name="Pathogen Informatics"/>
        </authorList>
    </citation>
    <scope>NUCLEOTIDE SEQUENCE [LARGE SCALE GENOMIC DNA]</scope>
</reference>
<protein>
    <recommendedName>
        <fullName evidence="3">CCHC-type domain-containing protein</fullName>
    </recommendedName>
</protein>
<evidence type="ECO:0000313" key="1">
    <source>
        <dbReference type="EMBL" id="VDN35984.1"/>
    </source>
</evidence>
<gene>
    <name evidence="1" type="ORF">CGOC_LOCUS13081</name>
</gene>
<evidence type="ECO:0008006" key="3">
    <source>
        <dbReference type="Google" id="ProtNLM"/>
    </source>
</evidence>